<dbReference type="EMBL" id="VKLS01000165">
    <property type="protein sequence ID" value="TSB39831.1"/>
    <property type="molecule type" value="Genomic_DNA"/>
</dbReference>
<keyword evidence="2" id="KW-1185">Reference proteome</keyword>
<dbReference type="RefSeq" id="WP_143943033.1">
    <property type="nucleotide sequence ID" value="NZ_VKLS01000165.1"/>
</dbReference>
<evidence type="ECO:0000313" key="2">
    <source>
        <dbReference type="Proteomes" id="UP000320888"/>
    </source>
</evidence>
<dbReference type="Proteomes" id="UP000320888">
    <property type="component" value="Unassembled WGS sequence"/>
</dbReference>
<comment type="caution">
    <text evidence="1">The sequence shown here is derived from an EMBL/GenBank/DDBJ whole genome shotgun (WGS) entry which is preliminary data.</text>
</comment>
<organism evidence="1 2">
    <name type="scientific">Streptomyces benahoarensis</name>
    <dbReference type="NCBI Taxonomy" id="2595054"/>
    <lineage>
        <taxon>Bacteria</taxon>
        <taxon>Bacillati</taxon>
        <taxon>Actinomycetota</taxon>
        <taxon>Actinomycetes</taxon>
        <taxon>Kitasatosporales</taxon>
        <taxon>Streptomycetaceae</taxon>
        <taxon>Streptomyces</taxon>
    </lineage>
</organism>
<gene>
    <name evidence="1" type="ORF">FNZ23_15145</name>
</gene>
<sequence length="566" mass="60633">MQTQTQTVTHADRPLAWEGFCTGPQVLSGAQLDALATRLLGLGLAGVEAAARTELVPYPAARGAVPAIVLGSATTLKKCYEADVAHLVEGTPPDDFATYNEARAVHLAAPGDLVVGRTEPWRQAVAGSAAEPVEVPELRHYYLTHALLTLAAQSPADAPAAPLARLLRQLRQAPGTIVRLFALDPEARVLLLWLKRTAGLERLRVDANGQEVAERWNRKTTLYPTVEEAAELPPPAAAADPYELLAAEARRTPFTREFGVLLPRLPGYSVTRAGADAAVMRRRVHGAARLLRERYGLPLGCFKPAEALTGSRIRTGVPLDDPAALDALARQAMETEEDYVLEAHTDYLRHSVEGYEFILAPSTHVVAGELAEGGTVQITRGSVWEGSVYVDEETCGRFGIDPEVFRGVRAGMAGLLGAFEGGGRSLGFVKGGVDFAIARIGGRFGDTPVVGMQDLNLSSNGAEYVRAFLAQAREAHGGDRRIYAATKVVRPVRGTDLRRLKAAAEEDAPGRWTRVLTSVSGRWGMVGVAGPCPRQAAEDILALEQRLHTAGLLRTSLRQAPEPCGA</sequence>
<evidence type="ECO:0000313" key="1">
    <source>
        <dbReference type="EMBL" id="TSB39831.1"/>
    </source>
</evidence>
<accession>A0A553ZEF3</accession>
<dbReference type="AlphaFoldDB" id="A0A553ZEF3"/>
<reference evidence="1 2" key="1">
    <citation type="submission" date="2019-07" db="EMBL/GenBank/DDBJ databases">
        <title>Draft genome for Streptomyces benahoarensis MZ03-48.</title>
        <authorList>
            <person name="Gonzalez-Pimentel J.L."/>
        </authorList>
    </citation>
    <scope>NUCLEOTIDE SEQUENCE [LARGE SCALE GENOMIC DNA]</scope>
    <source>
        <strain evidence="1 2">MZ03-48</strain>
    </source>
</reference>
<name>A0A553ZEF3_9ACTN</name>
<dbReference type="OrthoDB" id="3912073at2"/>
<proteinExistence type="predicted"/>
<protein>
    <submittedName>
        <fullName evidence="1">Uncharacterized protein</fullName>
    </submittedName>
</protein>